<dbReference type="AlphaFoldDB" id="F2BGQ3"/>
<evidence type="ECO:0000313" key="2">
    <source>
        <dbReference type="Proteomes" id="UP000004105"/>
    </source>
</evidence>
<proteinExistence type="predicted"/>
<dbReference type="Proteomes" id="UP000004105">
    <property type="component" value="Unassembled WGS sequence"/>
</dbReference>
<accession>F2BGQ3</accession>
<dbReference type="EMBL" id="AFAY01000056">
    <property type="protein sequence ID" value="EGF06032.1"/>
    <property type="molecule type" value="Genomic_DNA"/>
</dbReference>
<name>F2BGQ3_9NEIS</name>
<evidence type="ECO:0000313" key="1">
    <source>
        <dbReference type="EMBL" id="EGF06032.1"/>
    </source>
</evidence>
<gene>
    <name evidence="1" type="ORF">HMPREF9123_2910</name>
</gene>
<sequence length="77" mass="8740">MIPILSAARDFPARRRRRCFPLVMIRAGLSSVYDVRTKGRLKGMRLSEKCKTASVPLQCRFSDGLSVYKKHGSAKNR</sequence>
<dbReference type="HOGENOM" id="CLU_2634409_0_0_4"/>
<organism evidence="1 2">
    <name type="scientific">Neisseria bacilliformis ATCC BAA-1200</name>
    <dbReference type="NCBI Taxonomy" id="888742"/>
    <lineage>
        <taxon>Bacteria</taxon>
        <taxon>Pseudomonadati</taxon>
        <taxon>Pseudomonadota</taxon>
        <taxon>Betaproteobacteria</taxon>
        <taxon>Neisseriales</taxon>
        <taxon>Neisseriaceae</taxon>
        <taxon>Neisseria</taxon>
    </lineage>
</organism>
<protein>
    <submittedName>
        <fullName evidence="1">Uncharacterized protein</fullName>
    </submittedName>
</protein>
<keyword evidence="2" id="KW-1185">Reference proteome</keyword>
<comment type="caution">
    <text evidence="1">The sequence shown here is derived from an EMBL/GenBank/DDBJ whole genome shotgun (WGS) entry which is preliminary data.</text>
</comment>
<reference evidence="1 2" key="1">
    <citation type="submission" date="2011-02" db="EMBL/GenBank/DDBJ databases">
        <authorList>
            <person name="Muzny D."/>
            <person name="Qin X."/>
            <person name="Deng J."/>
            <person name="Jiang H."/>
            <person name="Liu Y."/>
            <person name="Qu J."/>
            <person name="Song X.-Z."/>
            <person name="Zhang L."/>
            <person name="Thornton R."/>
            <person name="Coyle M."/>
            <person name="Francisco L."/>
            <person name="Jackson L."/>
            <person name="Javaid M."/>
            <person name="Korchina V."/>
            <person name="Kovar C."/>
            <person name="Mata R."/>
            <person name="Mathew T."/>
            <person name="Ngo R."/>
            <person name="Nguyen L."/>
            <person name="Nguyen N."/>
            <person name="Okwuonu G."/>
            <person name="Ongeri F."/>
            <person name="Pham C."/>
            <person name="Simmons D."/>
            <person name="Wilczek-Boney K."/>
            <person name="Hale W."/>
            <person name="Jakkamsetti A."/>
            <person name="Pham P."/>
            <person name="Ruth R."/>
            <person name="San Lucas F."/>
            <person name="Warren J."/>
            <person name="Zhang J."/>
            <person name="Zhao Z."/>
            <person name="Zhou C."/>
            <person name="Zhu D."/>
            <person name="Lee S."/>
            <person name="Bess C."/>
            <person name="Blankenburg K."/>
            <person name="Forbes L."/>
            <person name="Fu Q."/>
            <person name="Gubbala S."/>
            <person name="Hirani K."/>
            <person name="Jayaseelan J.C."/>
            <person name="Lara F."/>
            <person name="Munidasa M."/>
            <person name="Palculict T."/>
            <person name="Patil S."/>
            <person name="Pu L.-L."/>
            <person name="Saada N."/>
            <person name="Tang L."/>
            <person name="Weissenberger G."/>
            <person name="Zhu Y."/>
            <person name="Hemphill L."/>
            <person name="Shang Y."/>
            <person name="Youmans B."/>
            <person name="Ayvaz T."/>
            <person name="Ross M."/>
            <person name="Santibanez J."/>
            <person name="Aqrawi P."/>
            <person name="Gross S."/>
            <person name="Joshi V."/>
            <person name="Fowler G."/>
            <person name="Nazareth L."/>
            <person name="Reid J."/>
            <person name="Worley K."/>
            <person name="Petrosino J."/>
            <person name="Highlander S."/>
            <person name="Gibbs R."/>
        </authorList>
    </citation>
    <scope>NUCLEOTIDE SEQUENCE [LARGE SCALE GENOMIC DNA]</scope>
    <source>
        <strain evidence="1 2">ATCC BAA-1200</strain>
    </source>
</reference>